<dbReference type="PANTHER" id="PTHR43673:SF10">
    <property type="entry name" value="NADH DEHYDROGENASE_NAD(P)H NITROREDUCTASE XCC3605-RELATED"/>
    <property type="match status" value="1"/>
</dbReference>
<dbReference type="RefSeq" id="WP_091456476.1">
    <property type="nucleotide sequence ID" value="NZ_FOGD01000005.1"/>
</dbReference>
<protein>
    <submittedName>
        <fullName evidence="5">Dihydropteridine reductase</fullName>
    </submittedName>
</protein>
<keyword evidence="3" id="KW-0560">Oxidoreductase</keyword>
<dbReference type="GO" id="GO:0016491">
    <property type="term" value="F:oxidoreductase activity"/>
    <property type="evidence" value="ECO:0007669"/>
    <property type="project" value="UniProtKB-KW"/>
</dbReference>
<dbReference type="InterPro" id="IPR000415">
    <property type="entry name" value="Nitroreductase-like"/>
</dbReference>
<accession>A0A1H9M9I0</accession>
<dbReference type="PANTHER" id="PTHR43673">
    <property type="entry name" value="NAD(P)H NITROREDUCTASE YDGI-RELATED"/>
    <property type="match status" value="1"/>
</dbReference>
<reference evidence="5 6" key="1">
    <citation type="submission" date="2016-10" db="EMBL/GenBank/DDBJ databases">
        <authorList>
            <person name="de Groot N.N."/>
        </authorList>
    </citation>
    <scope>NUCLEOTIDE SEQUENCE [LARGE SCALE GENOMIC DNA]</scope>
    <source>
        <strain evidence="5 6">ATCC 35958</strain>
    </source>
</reference>
<dbReference type="Pfam" id="PF00881">
    <property type="entry name" value="Nitroreductase"/>
    <property type="match status" value="1"/>
</dbReference>
<dbReference type="AlphaFoldDB" id="A0A1H9M9I0"/>
<dbReference type="InterPro" id="IPR033878">
    <property type="entry name" value="NfsB-like"/>
</dbReference>
<dbReference type="Proteomes" id="UP000199766">
    <property type="component" value="Unassembled WGS sequence"/>
</dbReference>
<evidence type="ECO:0000313" key="6">
    <source>
        <dbReference type="Proteomes" id="UP000199766"/>
    </source>
</evidence>
<dbReference type="NCBIfam" id="NF008275">
    <property type="entry name" value="PRK11053.1"/>
    <property type="match status" value="1"/>
</dbReference>
<evidence type="ECO:0000256" key="3">
    <source>
        <dbReference type="ARBA" id="ARBA00023002"/>
    </source>
</evidence>
<dbReference type="SUPFAM" id="SSF55469">
    <property type="entry name" value="FMN-dependent nitroreductase-like"/>
    <property type="match status" value="1"/>
</dbReference>
<dbReference type="InterPro" id="IPR029479">
    <property type="entry name" value="Nitroreductase"/>
</dbReference>
<sequence length="217" mass="23855">MRLSDIAKTRYTSKAFDPARKIPADTFAELETLLRYAPSSVNSQPWHFLIASTEEGKARIANATQGGFAYNAPKITNASHVIVFCTRHALDEQHLSAVLEQEGQDGRFATPEAKAGQHKARSFYVQQHVEQAKDVQVWMDKQLYLAFGTLLLGAATLEIDACPMEGFDAQVLDEELGLSAKGLRSVIIASLGYHSSEDFNATLPKSRLPAQAVISYL</sequence>
<dbReference type="CDD" id="cd02149">
    <property type="entry name" value="NfsB-like"/>
    <property type="match status" value="1"/>
</dbReference>
<comment type="similarity">
    <text evidence="1">Belongs to the nitroreductase family.</text>
</comment>
<dbReference type="STRING" id="180197.SAMN02982919_01905"/>
<dbReference type="EMBL" id="FOGD01000005">
    <property type="protein sequence ID" value="SER19783.1"/>
    <property type="molecule type" value="Genomic_DNA"/>
</dbReference>
<dbReference type="Gene3D" id="3.40.109.10">
    <property type="entry name" value="NADH Oxidase"/>
    <property type="match status" value="1"/>
</dbReference>
<evidence type="ECO:0000256" key="1">
    <source>
        <dbReference type="ARBA" id="ARBA00007118"/>
    </source>
</evidence>
<evidence type="ECO:0000256" key="2">
    <source>
        <dbReference type="ARBA" id="ARBA00022857"/>
    </source>
</evidence>
<dbReference type="OrthoDB" id="9809288at2"/>
<evidence type="ECO:0000259" key="4">
    <source>
        <dbReference type="Pfam" id="PF00881"/>
    </source>
</evidence>
<name>A0A1H9M9I0_9BURK</name>
<proteinExistence type="inferred from homology"/>
<feature type="domain" description="Nitroreductase" evidence="4">
    <location>
        <begin position="8"/>
        <end position="193"/>
    </location>
</feature>
<evidence type="ECO:0000313" key="5">
    <source>
        <dbReference type="EMBL" id="SER19783.1"/>
    </source>
</evidence>
<keyword evidence="2" id="KW-0521">NADP</keyword>
<organism evidence="5 6">
    <name type="scientific">Giesbergeria anulus</name>
    <dbReference type="NCBI Taxonomy" id="180197"/>
    <lineage>
        <taxon>Bacteria</taxon>
        <taxon>Pseudomonadati</taxon>
        <taxon>Pseudomonadota</taxon>
        <taxon>Betaproteobacteria</taxon>
        <taxon>Burkholderiales</taxon>
        <taxon>Comamonadaceae</taxon>
        <taxon>Giesbergeria</taxon>
    </lineage>
</organism>
<gene>
    <name evidence="5" type="ORF">SAMN02982919_01905</name>
</gene>
<keyword evidence="6" id="KW-1185">Reference proteome</keyword>